<dbReference type="RefSeq" id="WP_145172055.1">
    <property type="nucleotide sequence ID" value="NZ_CP036525.1"/>
</dbReference>
<proteinExistence type="predicted"/>
<sequence length="292" mass="33008">MHCVLIADLAAVVSQHGPAILYGHETIPAEAMTQYWASSRNRFELWHQTMARYRKTEQAGDFAALRSWWHQHIAVIEEVLVTETLTRVIAALAAGLDEAHDEDEVSPVTHAVFQAHLDARNRILKLMLFGRGNSVQDAVRLNRLRQGVERWTDAMIGRLACDHPGTIRYAFDAKRAAEYARDTRGCGGRSIRDMSAWLMNAAMHDTLRRRTSPSAALPEANRAVVSSVMMMIRPDLFDSIGTLKSLWLHRLQSSADRADRVLQEVTSPDIDHSPTADAIDLTSQTYFQRWYM</sequence>
<accession>A0A517NF83</accession>
<dbReference type="AlphaFoldDB" id="A0A517NF83"/>
<organism evidence="1 2">
    <name type="scientific">Rubripirellula lacrimiformis</name>
    <dbReference type="NCBI Taxonomy" id="1930273"/>
    <lineage>
        <taxon>Bacteria</taxon>
        <taxon>Pseudomonadati</taxon>
        <taxon>Planctomycetota</taxon>
        <taxon>Planctomycetia</taxon>
        <taxon>Pirellulales</taxon>
        <taxon>Pirellulaceae</taxon>
        <taxon>Rubripirellula</taxon>
    </lineage>
</organism>
<evidence type="ECO:0000313" key="1">
    <source>
        <dbReference type="EMBL" id="QDT05765.1"/>
    </source>
</evidence>
<name>A0A517NF83_9BACT</name>
<dbReference type="Proteomes" id="UP000318538">
    <property type="component" value="Chromosome"/>
</dbReference>
<protein>
    <submittedName>
        <fullName evidence="1">Uncharacterized protein</fullName>
    </submittedName>
</protein>
<keyword evidence="2" id="KW-1185">Reference proteome</keyword>
<dbReference type="EMBL" id="CP036525">
    <property type="protein sequence ID" value="QDT05765.1"/>
    <property type="molecule type" value="Genomic_DNA"/>
</dbReference>
<gene>
    <name evidence="1" type="ORF">K227x_41690</name>
</gene>
<dbReference type="OrthoDB" id="290892at2"/>
<evidence type="ECO:0000313" key="2">
    <source>
        <dbReference type="Proteomes" id="UP000318538"/>
    </source>
</evidence>
<dbReference type="KEGG" id="rlc:K227x_41690"/>
<reference evidence="1 2" key="1">
    <citation type="submission" date="2019-02" db="EMBL/GenBank/DDBJ databases">
        <title>Deep-cultivation of Planctomycetes and their phenomic and genomic characterization uncovers novel biology.</title>
        <authorList>
            <person name="Wiegand S."/>
            <person name="Jogler M."/>
            <person name="Boedeker C."/>
            <person name="Pinto D."/>
            <person name="Vollmers J."/>
            <person name="Rivas-Marin E."/>
            <person name="Kohn T."/>
            <person name="Peeters S.H."/>
            <person name="Heuer A."/>
            <person name="Rast P."/>
            <person name="Oberbeckmann S."/>
            <person name="Bunk B."/>
            <person name="Jeske O."/>
            <person name="Meyerdierks A."/>
            <person name="Storesund J.E."/>
            <person name="Kallscheuer N."/>
            <person name="Luecker S."/>
            <person name="Lage O.M."/>
            <person name="Pohl T."/>
            <person name="Merkel B.J."/>
            <person name="Hornburger P."/>
            <person name="Mueller R.-W."/>
            <person name="Bruemmer F."/>
            <person name="Labrenz M."/>
            <person name="Spormann A.M."/>
            <person name="Op den Camp H."/>
            <person name="Overmann J."/>
            <person name="Amann R."/>
            <person name="Jetten M.S.M."/>
            <person name="Mascher T."/>
            <person name="Medema M.H."/>
            <person name="Devos D.P."/>
            <person name="Kaster A.-K."/>
            <person name="Ovreas L."/>
            <person name="Rohde M."/>
            <person name="Galperin M.Y."/>
            <person name="Jogler C."/>
        </authorList>
    </citation>
    <scope>NUCLEOTIDE SEQUENCE [LARGE SCALE GENOMIC DNA]</scope>
    <source>
        <strain evidence="1 2">K22_7</strain>
    </source>
</reference>